<dbReference type="PaxDb" id="3055-EDP07913"/>
<feature type="domain" description="NADP-dependent oxidoreductase" evidence="3">
    <location>
        <begin position="58"/>
        <end position="387"/>
    </location>
</feature>
<dbReference type="Pfam" id="PF00248">
    <property type="entry name" value="Aldo_ket_red"/>
    <property type="match status" value="1"/>
</dbReference>
<gene>
    <name evidence="4" type="ORF">CHLRE_10g461900v5</name>
</gene>
<dbReference type="Gramene" id="PNW78043">
    <property type="protein sequence ID" value="PNW78043"/>
    <property type="gene ID" value="CHLRE_10g461900v5"/>
</dbReference>
<evidence type="ECO:0000259" key="3">
    <source>
        <dbReference type="Pfam" id="PF00248"/>
    </source>
</evidence>
<dbReference type="STRING" id="3055.A0A2K3DBZ5"/>
<dbReference type="PANTHER" id="PTHR43364">
    <property type="entry name" value="NADH-SPECIFIC METHYLGLYOXAL REDUCTASE-RELATED"/>
    <property type="match status" value="1"/>
</dbReference>
<dbReference type="InterPro" id="IPR050523">
    <property type="entry name" value="AKR_Detox_Biosynth"/>
</dbReference>
<reference evidence="4 5" key="1">
    <citation type="journal article" date="2007" name="Science">
        <title>The Chlamydomonas genome reveals the evolution of key animal and plant functions.</title>
        <authorList>
            <person name="Merchant S.S."/>
            <person name="Prochnik S.E."/>
            <person name="Vallon O."/>
            <person name="Harris E.H."/>
            <person name="Karpowicz S.J."/>
            <person name="Witman G.B."/>
            <person name="Terry A."/>
            <person name="Salamov A."/>
            <person name="Fritz-Laylin L.K."/>
            <person name="Marechal-Drouard L."/>
            <person name="Marshall W.F."/>
            <person name="Qu L.H."/>
            <person name="Nelson D.R."/>
            <person name="Sanderfoot A.A."/>
            <person name="Spalding M.H."/>
            <person name="Kapitonov V.V."/>
            <person name="Ren Q."/>
            <person name="Ferris P."/>
            <person name="Lindquist E."/>
            <person name="Shapiro H."/>
            <person name="Lucas S.M."/>
            <person name="Grimwood J."/>
            <person name="Schmutz J."/>
            <person name="Cardol P."/>
            <person name="Cerutti H."/>
            <person name="Chanfreau G."/>
            <person name="Chen C.L."/>
            <person name="Cognat V."/>
            <person name="Croft M.T."/>
            <person name="Dent R."/>
            <person name="Dutcher S."/>
            <person name="Fernandez E."/>
            <person name="Fukuzawa H."/>
            <person name="Gonzalez-Ballester D."/>
            <person name="Gonzalez-Halphen D."/>
            <person name="Hallmann A."/>
            <person name="Hanikenne M."/>
            <person name="Hippler M."/>
            <person name="Inwood W."/>
            <person name="Jabbari K."/>
            <person name="Kalanon M."/>
            <person name="Kuras R."/>
            <person name="Lefebvre P.A."/>
            <person name="Lemaire S.D."/>
            <person name="Lobanov A.V."/>
            <person name="Lohr M."/>
            <person name="Manuell A."/>
            <person name="Meier I."/>
            <person name="Mets L."/>
            <person name="Mittag M."/>
            <person name="Mittelmeier T."/>
            <person name="Moroney J.V."/>
            <person name="Moseley J."/>
            <person name="Napoli C."/>
            <person name="Nedelcu A.M."/>
            <person name="Niyogi K."/>
            <person name="Novoselov S.V."/>
            <person name="Paulsen I.T."/>
            <person name="Pazour G."/>
            <person name="Purton S."/>
            <person name="Ral J.P."/>
            <person name="Riano-Pachon D.M."/>
            <person name="Riekhof W."/>
            <person name="Rymarquis L."/>
            <person name="Schroda M."/>
            <person name="Stern D."/>
            <person name="Umen J."/>
            <person name="Willows R."/>
            <person name="Wilson N."/>
            <person name="Zimmer S.L."/>
            <person name="Allmer J."/>
            <person name="Balk J."/>
            <person name="Bisova K."/>
            <person name="Chen C.J."/>
            <person name="Elias M."/>
            <person name="Gendler K."/>
            <person name="Hauser C."/>
            <person name="Lamb M.R."/>
            <person name="Ledford H."/>
            <person name="Long J.C."/>
            <person name="Minagawa J."/>
            <person name="Page M.D."/>
            <person name="Pan J."/>
            <person name="Pootakham W."/>
            <person name="Roje S."/>
            <person name="Rose A."/>
            <person name="Stahlberg E."/>
            <person name="Terauchi A.M."/>
            <person name="Yang P."/>
            <person name="Ball S."/>
            <person name="Bowler C."/>
            <person name="Dieckmann C.L."/>
            <person name="Gladyshev V.N."/>
            <person name="Green P."/>
            <person name="Jorgensen R."/>
            <person name="Mayfield S."/>
            <person name="Mueller-Roeber B."/>
            <person name="Rajamani S."/>
            <person name="Sayre R.T."/>
            <person name="Brokstein P."/>
            <person name="Dubchak I."/>
            <person name="Goodstein D."/>
            <person name="Hornick L."/>
            <person name="Huang Y.W."/>
            <person name="Jhaveri J."/>
            <person name="Luo Y."/>
            <person name="Martinez D."/>
            <person name="Ngau W.C."/>
            <person name="Otillar B."/>
            <person name="Poliakov A."/>
            <person name="Porter A."/>
            <person name="Szajkowski L."/>
            <person name="Werner G."/>
            <person name="Zhou K."/>
            <person name="Grigoriev I.V."/>
            <person name="Rokhsar D.S."/>
            <person name="Grossman A.R."/>
        </authorList>
    </citation>
    <scope>NUCLEOTIDE SEQUENCE [LARGE SCALE GENOMIC DNA]</scope>
    <source>
        <strain evidence="5">CC-503</strain>
    </source>
</reference>
<dbReference type="FunFam" id="3.20.20.100:FF:000005">
    <property type="entry name" value="NADP(H)-dependent aldo-keto reductase"/>
    <property type="match status" value="1"/>
</dbReference>
<dbReference type="InParanoid" id="A0A2K3DBZ5"/>
<evidence type="ECO:0000256" key="2">
    <source>
        <dbReference type="ARBA" id="ARBA00023002"/>
    </source>
</evidence>
<protein>
    <recommendedName>
        <fullName evidence="3">NADP-dependent oxidoreductase domain-containing protein</fullName>
    </recommendedName>
</protein>
<dbReference type="InterPro" id="IPR023210">
    <property type="entry name" value="NADP_OxRdtase_dom"/>
</dbReference>
<dbReference type="SUPFAM" id="SSF51430">
    <property type="entry name" value="NAD(P)-linked oxidoreductase"/>
    <property type="match status" value="1"/>
</dbReference>
<dbReference type="CDD" id="cd19094">
    <property type="entry name" value="AKR_Tas-like"/>
    <property type="match status" value="1"/>
</dbReference>
<keyword evidence="2" id="KW-0560">Oxidoreductase</keyword>
<evidence type="ECO:0000256" key="1">
    <source>
        <dbReference type="ARBA" id="ARBA00022857"/>
    </source>
</evidence>
<dbReference type="InterPro" id="IPR036812">
    <property type="entry name" value="NAD(P)_OxRdtase_dom_sf"/>
</dbReference>
<keyword evidence="1" id="KW-0521">NADP</keyword>
<sequence length="398" mass="44020">MRLAGREVAGNVSRSASRPQRCLVAARAQATAAPPATKLKAADRVKLGDSDLSVSACCLGTMTWGKQNTEAEAHQQLSYAWDMGINFLDTAEMYPIPTEASTQGATDRYIGTWLKSGARRREEVVLATKVSGYSERTTWVRNPPRTTRVNREQIVESVDASLKRLQVDHIDLLQIHWPDRYVPLFGGGAYDIKLERPDAVSFEDTLRGMEEVIKAGKVRYIGVSNETSYGVSEFSHLAASAGLPKIQTIQNAYSLLVRVPFETDLAETCRRHNVSLLAYSPLAGGMLSGKYNHLPAESLAAARFNLFPGYMARYKQSLVQEAVREYEKVGAKHGLSCTELALAWCKSRWFVASSIIGATSMEQLKENLKAFDKDISDECAADIAAVYRRYKDPTVNPQ</sequence>
<accession>A0A2K3DBZ5</accession>
<dbReference type="FunCoup" id="A0A2K3DBZ5">
    <property type="interactions" value="719"/>
</dbReference>
<dbReference type="EMBL" id="CM008971">
    <property type="protein sequence ID" value="PNW78043.1"/>
    <property type="molecule type" value="Genomic_DNA"/>
</dbReference>
<evidence type="ECO:0000313" key="4">
    <source>
        <dbReference type="EMBL" id="PNW78043.1"/>
    </source>
</evidence>
<dbReference type="RefSeq" id="XP_042920570.1">
    <property type="nucleotide sequence ID" value="XM_043067173.1"/>
</dbReference>
<organism evidence="4 5">
    <name type="scientific">Chlamydomonas reinhardtii</name>
    <name type="common">Chlamydomonas smithii</name>
    <dbReference type="NCBI Taxonomy" id="3055"/>
    <lineage>
        <taxon>Eukaryota</taxon>
        <taxon>Viridiplantae</taxon>
        <taxon>Chlorophyta</taxon>
        <taxon>core chlorophytes</taxon>
        <taxon>Chlorophyceae</taxon>
        <taxon>CS clade</taxon>
        <taxon>Chlamydomonadales</taxon>
        <taxon>Chlamydomonadaceae</taxon>
        <taxon>Chlamydomonas</taxon>
    </lineage>
</organism>
<dbReference type="GO" id="GO:0016491">
    <property type="term" value="F:oxidoreductase activity"/>
    <property type="evidence" value="ECO:0007669"/>
    <property type="project" value="UniProtKB-KW"/>
</dbReference>
<dbReference type="PANTHER" id="PTHR43364:SF4">
    <property type="entry name" value="NAD(P)-LINKED OXIDOREDUCTASE SUPERFAMILY PROTEIN"/>
    <property type="match status" value="1"/>
</dbReference>
<evidence type="ECO:0000313" key="5">
    <source>
        <dbReference type="Proteomes" id="UP000006906"/>
    </source>
</evidence>
<dbReference type="OMA" id="HIELYQM"/>
<dbReference type="GeneID" id="5723975"/>
<keyword evidence="5" id="KW-1185">Reference proteome</keyword>
<dbReference type="ExpressionAtlas" id="A0A2K3DBZ5">
    <property type="expression patterns" value="baseline and differential"/>
</dbReference>
<dbReference type="Proteomes" id="UP000006906">
    <property type="component" value="Chromosome 10"/>
</dbReference>
<dbReference type="OrthoDB" id="2310150at2759"/>
<dbReference type="KEGG" id="cre:CHLRE_10g461900v5"/>
<dbReference type="Gene3D" id="3.20.20.100">
    <property type="entry name" value="NADP-dependent oxidoreductase domain"/>
    <property type="match status" value="1"/>
</dbReference>
<dbReference type="AlphaFoldDB" id="A0A2K3DBZ5"/>
<proteinExistence type="predicted"/>
<name>A0A2K3DBZ5_CHLRE</name>